<dbReference type="OrthoDB" id="3045089at2759"/>
<feature type="domain" description="WW" evidence="6">
    <location>
        <begin position="63"/>
        <end position="96"/>
    </location>
</feature>
<feature type="domain" description="WW" evidence="6">
    <location>
        <begin position="130"/>
        <end position="163"/>
    </location>
</feature>
<dbReference type="Proteomes" id="UP000030653">
    <property type="component" value="Unassembled WGS sequence"/>
</dbReference>
<feature type="region of interest" description="Disordered" evidence="5">
    <location>
        <begin position="90"/>
        <end position="191"/>
    </location>
</feature>
<dbReference type="AlphaFoldDB" id="M5GBX2"/>
<dbReference type="PROSITE" id="PS01159">
    <property type="entry name" value="WW_DOMAIN_1"/>
    <property type="match status" value="3"/>
</dbReference>
<dbReference type="InterPro" id="IPR051583">
    <property type="entry name" value="YAP1"/>
</dbReference>
<evidence type="ECO:0000313" key="7">
    <source>
        <dbReference type="EMBL" id="EJU01523.1"/>
    </source>
</evidence>
<dbReference type="PROSITE" id="PS50020">
    <property type="entry name" value="WW_DOMAIN_2"/>
    <property type="match status" value="3"/>
</dbReference>
<evidence type="ECO:0000313" key="8">
    <source>
        <dbReference type="Proteomes" id="UP000030653"/>
    </source>
</evidence>
<dbReference type="PANTHER" id="PTHR17616">
    <property type="entry name" value="YES-ASSOCIATED PROTEIN YAP1 FAMILY MEMBER"/>
    <property type="match status" value="1"/>
</dbReference>
<dbReference type="CDD" id="cd00201">
    <property type="entry name" value="WW"/>
    <property type="match status" value="3"/>
</dbReference>
<protein>
    <recommendedName>
        <fullName evidence="6">WW domain-containing protein</fullName>
    </recommendedName>
</protein>
<accession>M5GBX2</accession>
<reference evidence="7 8" key="1">
    <citation type="journal article" date="2012" name="Science">
        <title>The Paleozoic origin of enzymatic lignin decomposition reconstructed from 31 fungal genomes.</title>
        <authorList>
            <person name="Floudas D."/>
            <person name="Binder M."/>
            <person name="Riley R."/>
            <person name="Barry K."/>
            <person name="Blanchette R.A."/>
            <person name="Henrissat B."/>
            <person name="Martinez A.T."/>
            <person name="Otillar R."/>
            <person name="Spatafora J.W."/>
            <person name="Yadav J.S."/>
            <person name="Aerts A."/>
            <person name="Benoit I."/>
            <person name="Boyd A."/>
            <person name="Carlson A."/>
            <person name="Copeland A."/>
            <person name="Coutinho P.M."/>
            <person name="de Vries R.P."/>
            <person name="Ferreira P."/>
            <person name="Findley K."/>
            <person name="Foster B."/>
            <person name="Gaskell J."/>
            <person name="Glotzer D."/>
            <person name="Gorecki P."/>
            <person name="Heitman J."/>
            <person name="Hesse C."/>
            <person name="Hori C."/>
            <person name="Igarashi K."/>
            <person name="Jurgens J.A."/>
            <person name="Kallen N."/>
            <person name="Kersten P."/>
            <person name="Kohler A."/>
            <person name="Kuees U."/>
            <person name="Kumar T.K.A."/>
            <person name="Kuo A."/>
            <person name="LaButti K."/>
            <person name="Larrondo L.F."/>
            <person name="Lindquist E."/>
            <person name="Ling A."/>
            <person name="Lombard V."/>
            <person name="Lucas S."/>
            <person name="Lundell T."/>
            <person name="Martin R."/>
            <person name="McLaughlin D.J."/>
            <person name="Morgenstern I."/>
            <person name="Morin E."/>
            <person name="Murat C."/>
            <person name="Nagy L.G."/>
            <person name="Nolan M."/>
            <person name="Ohm R.A."/>
            <person name="Patyshakuliyeva A."/>
            <person name="Rokas A."/>
            <person name="Ruiz-Duenas F.J."/>
            <person name="Sabat G."/>
            <person name="Salamov A."/>
            <person name="Samejima M."/>
            <person name="Schmutz J."/>
            <person name="Slot J.C."/>
            <person name="St John F."/>
            <person name="Stenlid J."/>
            <person name="Sun H."/>
            <person name="Sun S."/>
            <person name="Syed K."/>
            <person name="Tsang A."/>
            <person name="Wiebenga A."/>
            <person name="Young D."/>
            <person name="Pisabarro A."/>
            <person name="Eastwood D.C."/>
            <person name="Martin F."/>
            <person name="Cullen D."/>
            <person name="Grigoriev I.V."/>
            <person name="Hibbett D.S."/>
        </authorList>
    </citation>
    <scope>NUCLEOTIDE SEQUENCE [LARGE SCALE GENOMIC DNA]</scope>
    <source>
        <strain evidence="7 8">DJM-731 SS1</strain>
    </source>
</reference>
<dbReference type="EMBL" id="JH795864">
    <property type="protein sequence ID" value="EJU01523.1"/>
    <property type="molecule type" value="Genomic_DNA"/>
</dbReference>
<dbReference type="Gene3D" id="2.20.70.10">
    <property type="match status" value="3"/>
</dbReference>
<dbReference type="SUPFAM" id="SSF51045">
    <property type="entry name" value="WW domain"/>
    <property type="match status" value="3"/>
</dbReference>
<dbReference type="GO" id="GO:0045944">
    <property type="term" value="P:positive regulation of transcription by RNA polymerase II"/>
    <property type="evidence" value="ECO:0007669"/>
    <property type="project" value="TreeGrafter"/>
</dbReference>
<dbReference type="Pfam" id="PF00397">
    <property type="entry name" value="WW"/>
    <property type="match status" value="3"/>
</dbReference>
<evidence type="ECO:0000256" key="5">
    <source>
        <dbReference type="SAM" id="MobiDB-lite"/>
    </source>
</evidence>
<dbReference type="GO" id="GO:0003713">
    <property type="term" value="F:transcription coactivator activity"/>
    <property type="evidence" value="ECO:0007669"/>
    <property type="project" value="TreeGrafter"/>
</dbReference>
<dbReference type="InterPro" id="IPR001202">
    <property type="entry name" value="WW_dom"/>
</dbReference>
<dbReference type="GO" id="GO:0035329">
    <property type="term" value="P:hippo signaling"/>
    <property type="evidence" value="ECO:0007669"/>
    <property type="project" value="TreeGrafter"/>
</dbReference>
<dbReference type="GO" id="GO:0005737">
    <property type="term" value="C:cytoplasm"/>
    <property type="evidence" value="ECO:0007669"/>
    <property type="project" value="UniProtKB-SubCell"/>
</dbReference>
<evidence type="ECO:0000256" key="4">
    <source>
        <dbReference type="ARBA" id="ARBA00023242"/>
    </source>
</evidence>
<keyword evidence="8" id="KW-1185">Reference proteome</keyword>
<evidence type="ECO:0000256" key="2">
    <source>
        <dbReference type="ARBA" id="ARBA00004496"/>
    </source>
</evidence>
<sequence>MESQASAEQSSVRSHPAYEDLPLPKGWEQRVAANTGKPFYVDHNNHKTTWADPRHPLSEYNLGPLPEGWEHRLSNIGQSYFVDHNTRTTTWLDPRPAPIGRASGEPISVSHEGAHLSGTKPLPYTESDTEPLPYGWERNQTDDGEWYYTDHNTRTTTWEDPRSEKAKEGDGSNLGGASNTEGTHGDEEPRE</sequence>
<evidence type="ECO:0000256" key="3">
    <source>
        <dbReference type="ARBA" id="ARBA00022490"/>
    </source>
</evidence>
<comment type="subcellular location">
    <subcellularLocation>
        <location evidence="2">Cytoplasm</location>
    </subcellularLocation>
    <subcellularLocation>
        <location evidence="1">Nucleus</location>
    </subcellularLocation>
</comment>
<feature type="compositionally biased region" description="Basic and acidic residues" evidence="5">
    <location>
        <begin position="151"/>
        <end position="170"/>
    </location>
</feature>
<proteinExistence type="predicted"/>
<name>M5GBX2_DACPD</name>
<evidence type="ECO:0000259" key="6">
    <source>
        <dbReference type="PROSITE" id="PS50020"/>
    </source>
</evidence>
<evidence type="ECO:0000256" key="1">
    <source>
        <dbReference type="ARBA" id="ARBA00004123"/>
    </source>
</evidence>
<dbReference type="SMART" id="SM00456">
    <property type="entry name" value="WW"/>
    <property type="match status" value="3"/>
</dbReference>
<dbReference type="FunFam" id="2.20.70.10:FF:000017">
    <property type="entry name" value="E3 ubiquitin-protein ligase"/>
    <property type="match status" value="1"/>
</dbReference>
<feature type="domain" description="WW" evidence="6">
    <location>
        <begin position="21"/>
        <end position="55"/>
    </location>
</feature>
<dbReference type="GO" id="GO:0005634">
    <property type="term" value="C:nucleus"/>
    <property type="evidence" value="ECO:0007669"/>
    <property type="project" value="UniProtKB-SubCell"/>
</dbReference>
<keyword evidence="3" id="KW-0963">Cytoplasm</keyword>
<gene>
    <name evidence="7" type="ORF">DACRYDRAFT_22632</name>
</gene>
<dbReference type="InterPro" id="IPR036020">
    <property type="entry name" value="WW_dom_sf"/>
</dbReference>
<dbReference type="GeneID" id="63687958"/>
<feature type="region of interest" description="Disordered" evidence="5">
    <location>
        <begin position="1"/>
        <end position="29"/>
    </location>
</feature>
<organism evidence="7 8">
    <name type="scientific">Dacryopinax primogenitus (strain DJM 731)</name>
    <name type="common">Brown rot fungus</name>
    <dbReference type="NCBI Taxonomy" id="1858805"/>
    <lineage>
        <taxon>Eukaryota</taxon>
        <taxon>Fungi</taxon>
        <taxon>Dikarya</taxon>
        <taxon>Basidiomycota</taxon>
        <taxon>Agaricomycotina</taxon>
        <taxon>Dacrymycetes</taxon>
        <taxon>Dacrymycetales</taxon>
        <taxon>Dacrymycetaceae</taxon>
        <taxon>Dacryopinax</taxon>
    </lineage>
</organism>
<dbReference type="HOGENOM" id="CLU_1421377_0_0_1"/>
<keyword evidence="4" id="KW-0539">Nucleus</keyword>
<dbReference type="PANTHER" id="PTHR17616:SF8">
    <property type="entry name" value="TRANSCRIPTIONAL COACTIVATOR YORKIE"/>
    <property type="match status" value="1"/>
</dbReference>
<dbReference type="RefSeq" id="XP_040628420.1">
    <property type="nucleotide sequence ID" value="XM_040772896.1"/>
</dbReference>
<dbReference type="STRING" id="1858805.M5GBX2"/>
<feature type="compositionally biased region" description="Polar residues" evidence="5">
    <location>
        <begin position="1"/>
        <end position="13"/>
    </location>
</feature>